<dbReference type="PANTHER" id="PTHR43725:SF53">
    <property type="entry name" value="UDP-ARABINOSE 4-EPIMERASE 1"/>
    <property type="match status" value="1"/>
</dbReference>
<keyword evidence="3" id="KW-0299">Galactose metabolism</keyword>
<dbReference type="GO" id="GO:0016829">
    <property type="term" value="F:lyase activity"/>
    <property type="evidence" value="ECO:0007669"/>
    <property type="project" value="UniProtKB-KW"/>
</dbReference>
<keyword evidence="3" id="KW-0119">Carbohydrate metabolism</keyword>
<dbReference type="InterPro" id="IPR036291">
    <property type="entry name" value="NAD(P)-bd_dom_sf"/>
</dbReference>
<keyword evidence="5" id="KW-0456">Lyase</keyword>
<evidence type="ECO:0000256" key="1">
    <source>
        <dbReference type="ARBA" id="ARBA00007637"/>
    </source>
</evidence>
<evidence type="ECO:0000256" key="3">
    <source>
        <dbReference type="ARBA" id="ARBA00023144"/>
    </source>
</evidence>
<dbReference type="AlphaFoldDB" id="A0AAU7VS58"/>
<dbReference type="GO" id="GO:0033499">
    <property type="term" value="P:galactose catabolic process via UDP-galactose, Leloir pathway"/>
    <property type="evidence" value="ECO:0007669"/>
    <property type="project" value="TreeGrafter"/>
</dbReference>
<sequence>MTRTLKVLNGKYDNLKIYGTNYLTHDGTCIRDYIHVSDLVSAHIKALEYLIKNKTSDIFNLGYGRGYSVLEVVNVSEEVTGKKVPVMITGQREGDVDKVIADNQKAINKLNWKPQFDSLSDIIKTAWDWEKKITDNCKILHKA</sequence>
<feature type="domain" description="NAD(P)-binding" evidence="4">
    <location>
        <begin position="19"/>
        <end position="117"/>
    </location>
</feature>
<comment type="similarity">
    <text evidence="1">Belongs to the NAD(P)-dependent epimerase/dehydratase family.</text>
</comment>
<dbReference type="SUPFAM" id="SSF51735">
    <property type="entry name" value="NAD(P)-binding Rossmann-fold domains"/>
    <property type="match status" value="1"/>
</dbReference>
<reference evidence="5" key="2">
    <citation type="submission" date="2024-06" db="EMBL/GenBank/DDBJ databases">
        <authorList>
            <person name="Petrova K.O."/>
            <person name="Toshchakov S.V."/>
            <person name="Boltjanskaja Y.V."/>
            <person name="Kevbrin V."/>
        </authorList>
    </citation>
    <scope>NUCLEOTIDE SEQUENCE</scope>
    <source>
        <strain evidence="5">Z-910T</strain>
    </source>
</reference>
<evidence type="ECO:0000259" key="4">
    <source>
        <dbReference type="Pfam" id="PF16363"/>
    </source>
</evidence>
<evidence type="ECO:0000256" key="2">
    <source>
        <dbReference type="ARBA" id="ARBA00018569"/>
    </source>
</evidence>
<reference evidence="5" key="1">
    <citation type="journal article" date="2013" name="Extremophiles">
        <title>Proteinivorax tanatarense gen. nov., sp. nov., an anaerobic, haloalkaliphilic, proteolytic bacterium isolated from a decaying algal bloom, and proposal of Proteinivoraceae fam. nov.</title>
        <authorList>
            <person name="Kevbrin V."/>
            <person name="Boltyanskaya Y."/>
            <person name="Zhilina T."/>
            <person name="Kolganova T."/>
            <person name="Lavrentjeva E."/>
            <person name="Kuznetsov B."/>
        </authorList>
    </citation>
    <scope>NUCLEOTIDE SEQUENCE</scope>
    <source>
        <strain evidence="5">Z-910T</strain>
    </source>
</reference>
<evidence type="ECO:0000313" key="5">
    <source>
        <dbReference type="EMBL" id="XBX76423.1"/>
    </source>
</evidence>
<dbReference type="Gene3D" id="3.90.25.10">
    <property type="entry name" value="UDP-galactose 4-epimerase, domain 1"/>
    <property type="match status" value="1"/>
</dbReference>
<name>A0AAU7VS58_9FIRM</name>
<dbReference type="InterPro" id="IPR016040">
    <property type="entry name" value="NAD(P)-bd_dom"/>
</dbReference>
<dbReference type="EMBL" id="CP158367">
    <property type="protein sequence ID" value="XBX76423.1"/>
    <property type="molecule type" value="Genomic_DNA"/>
</dbReference>
<accession>A0AAU7VS58</accession>
<dbReference type="RefSeq" id="WP_350345162.1">
    <property type="nucleotide sequence ID" value="NZ_CP158367.1"/>
</dbReference>
<gene>
    <name evidence="5" type="ORF">PRVXT_002475</name>
</gene>
<organism evidence="5">
    <name type="scientific">Proteinivorax tanatarense</name>
    <dbReference type="NCBI Taxonomy" id="1260629"/>
    <lineage>
        <taxon>Bacteria</taxon>
        <taxon>Bacillati</taxon>
        <taxon>Bacillota</taxon>
        <taxon>Clostridia</taxon>
        <taxon>Eubacteriales</taxon>
        <taxon>Proteinivoracaceae</taxon>
        <taxon>Proteinivorax</taxon>
    </lineage>
</organism>
<dbReference type="Gene3D" id="3.40.50.720">
    <property type="entry name" value="NAD(P)-binding Rossmann-like Domain"/>
    <property type="match status" value="1"/>
</dbReference>
<protein>
    <recommendedName>
        <fullName evidence="2">UDP-glucose 4-epimerase</fullName>
    </recommendedName>
</protein>
<dbReference type="Pfam" id="PF16363">
    <property type="entry name" value="GDP_Man_Dehyd"/>
    <property type="match status" value="1"/>
</dbReference>
<proteinExistence type="inferred from homology"/>
<dbReference type="PANTHER" id="PTHR43725">
    <property type="entry name" value="UDP-GLUCOSE 4-EPIMERASE"/>
    <property type="match status" value="1"/>
</dbReference>